<reference evidence="2 3" key="1">
    <citation type="submission" date="2015-09" db="EMBL/GenBank/DDBJ databases">
        <title>Genome sequencing project for genomic taxonomy and phylogenomics of Bacillus-like bacteria.</title>
        <authorList>
            <person name="Liu B."/>
            <person name="Wang J."/>
            <person name="Zhu Y."/>
            <person name="Liu G."/>
            <person name="Chen Q."/>
            <person name="Chen Z."/>
            <person name="Lan J."/>
            <person name="Che J."/>
            <person name="Ge C."/>
            <person name="Shi H."/>
            <person name="Pan Z."/>
            <person name="Liu X."/>
        </authorList>
    </citation>
    <scope>NUCLEOTIDE SEQUENCE [LARGE SCALE GENOMIC DNA]</scope>
    <source>
        <strain evidence="2 3">FJAT-18043</strain>
    </source>
</reference>
<keyword evidence="3" id="KW-1185">Reference proteome</keyword>
<name>A0A0Q3QLC8_9BACI</name>
<keyword evidence="1" id="KW-0812">Transmembrane</keyword>
<dbReference type="AlphaFoldDB" id="A0A0Q3QLC8"/>
<evidence type="ECO:0000313" key="2">
    <source>
        <dbReference type="EMBL" id="KQL18432.1"/>
    </source>
</evidence>
<dbReference type="Proteomes" id="UP000050996">
    <property type="component" value="Unassembled WGS sequence"/>
</dbReference>
<dbReference type="RefSeq" id="WP_053475002.1">
    <property type="nucleotide sequence ID" value="NZ_CP041305.1"/>
</dbReference>
<gene>
    <name evidence="2" type="ORF">AN957_07515</name>
</gene>
<evidence type="ECO:0000313" key="3">
    <source>
        <dbReference type="Proteomes" id="UP000050996"/>
    </source>
</evidence>
<comment type="caution">
    <text evidence="2">The sequence shown here is derived from an EMBL/GenBank/DDBJ whole genome shotgun (WGS) entry which is preliminary data.</text>
</comment>
<dbReference type="PATRIC" id="fig|1637975.4.peg.1235"/>
<dbReference type="EMBL" id="LJIX01000006">
    <property type="protein sequence ID" value="KQL18432.1"/>
    <property type="molecule type" value="Genomic_DNA"/>
</dbReference>
<protein>
    <submittedName>
        <fullName evidence="2">Uncharacterized protein</fullName>
    </submittedName>
</protein>
<keyword evidence="1" id="KW-1133">Transmembrane helix</keyword>
<sequence>MKKLKLFTFTTICSFVIAGFYYVYLFKPDRVVVANAEWSIDITDKNQVVDTAENVFVGTVLEQKDLVEDEIGVYTPFLIKVDSNLKGEIETEEVLIAQRIGYDNQQKALVKWTENDQFLEVGNSYVFSVTYDDQENIYRIIAPEYGNVKVKDKKEKKMDSLKIEEYKEVVEN</sequence>
<keyword evidence="1" id="KW-0472">Membrane</keyword>
<accession>A0A0Q3QLC8</accession>
<evidence type="ECO:0000256" key="1">
    <source>
        <dbReference type="SAM" id="Phobius"/>
    </source>
</evidence>
<proteinExistence type="predicted"/>
<dbReference type="STRING" id="1637975.AN957_07515"/>
<feature type="transmembrane region" description="Helical" evidence="1">
    <location>
        <begin position="6"/>
        <end position="25"/>
    </location>
</feature>
<organism evidence="2 3">
    <name type="scientific">Cytobacillus solani</name>
    <dbReference type="NCBI Taxonomy" id="1637975"/>
    <lineage>
        <taxon>Bacteria</taxon>
        <taxon>Bacillati</taxon>
        <taxon>Bacillota</taxon>
        <taxon>Bacilli</taxon>
        <taxon>Bacillales</taxon>
        <taxon>Bacillaceae</taxon>
        <taxon>Cytobacillus</taxon>
    </lineage>
</organism>